<dbReference type="PANTHER" id="PTHR47027:SF20">
    <property type="entry name" value="REVERSE TRANSCRIPTASE-LIKE PROTEIN WITH RNA-DIRECTED DNA POLYMERASE DOMAIN"/>
    <property type="match status" value="1"/>
</dbReference>
<feature type="domain" description="Reverse transcriptase" evidence="1">
    <location>
        <begin position="80"/>
        <end position="357"/>
    </location>
</feature>
<dbReference type="InterPro" id="IPR043502">
    <property type="entry name" value="DNA/RNA_pol_sf"/>
</dbReference>
<dbReference type="SUPFAM" id="SSF56672">
    <property type="entry name" value="DNA/RNA polymerases"/>
    <property type="match status" value="1"/>
</dbReference>
<name>A0ABD0MFH8_CIRMR</name>
<gene>
    <name evidence="2" type="ORF">M9458_056290</name>
</gene>
<proteinExistence type="predicted"/>
<evidence type="ECO:0000259" key="1">
    <source>
        <dbReference type="PROSITE" id="PS50878"/>
    </source>
</evidence>
<reference evidence="2 3" key="1">
    <citation type="submission" date="2024-05" db="EMBL/GenBank/DDBJ databases">
        <title>Genome sequencing and assembly of Indian major carp, Cirrhinus mrigala (Hamilton, 1822).</title>
        <authorList>
            <person name="Mohindra V."/>
            <person name="Chowdhury L.M."/>
            <person name="Lal K."/>
            <person name="Jena J.K."/>
        </authorList>
    </citation>
    <scope>NUCLEOTIDE SEQUENCE [LARGE SCALE GENOMIC DNA]</scope>
    <source>
        <strain evidence="2">CM1030</strain>
        <tissue evidence="2">Blood</tissue>
    </source>
</reference>
<sequence length="379" mass="42623">SEHFQDLFSAERTVQEAAIFQIPHLPVKVKLDEPPTIAETLKAMQQLKSGKAAGIDGIPPEIWKYGGPALHSKLHDLFVCCWEQGTLPKDFRDAVIVTLYKNKGEKSDCSNYRGITLLSIAGKILARLLLNRLVPAIAEDHLPETTGKCREQNRGLYITFVDLTKAFDTVSRQGMWQILERLGCPPKFLNMIIQFHEDQKGQVRLNTDLSVPFPILNGVKQGCVLAPTLFTIFFSMMLKQALQDFDDDDAVYIRYHLDGSLFNLRRLQAHTKTLDQLIRELLFADDAALLAHTERALQRITSCFTDAAQLFGLEVSLKKTVVLHQPAPKEDHHPPHITIGEIELKSVHQFTYLGCIITSDAKIDKELDNRLAKANSAFG</sequence>
<feature type="non-terminal residue" evidence="2">
    <location>
        <position position="1"/>
    </location>
</feature>
<accession>A0ABD0MFH8</accession>
<comment type="caution">
    <text evidence="2">The sequence shown here is derived from an EMBL/GenBank/DDBJ whole genome shotgun (WGS) entry which is preliminary data.</text>
</comment>
<evidence type="ECO:0000313" key="3">
    <source>
        <dbReference type="Proteomes" id="UP001529510"/>
    </source>
</evidence>
<dbReference type="Proteomes" id="UP001529510">
    <property type="component" value="Unassembled WGS sequence"/>
</dbReference>
<dbReference type="AlphaFoldDB" id="A0ABD0MFH8"/>
<organism evidence="2 3">
    <name type="scientific">Cirrhinus mrigala</name>
    <name type="common">Mrigala</name>
    <dbReference type="NCBI Taxonomy" id="683832"/>
    <lineage>
        <taxon>Eukaryota</taxon>
        <taxon>Metazoa</taxon>
        <taxon>Chordata</taxon>
        <taxon>Craniata</taxon>
        <taxon>Vertebrata</taxon>
        <taxon>Euteleostomi</taxon>
        <taxon>Actinopterygii</taxon>
        <taxon>Neopterygii</taxon>
        <taxon>Teleostei</taxon>
        <taxon>Ostariophysi</taxon>
        <taxon>Cypriniformes</taxon>
        <taxon>Cyprinidae</taxon>
        <taxon>Labeoninae</taxon>
        <taxon>Labeonini</taxon>
        <taxon>Cirrhinus</taxon>
    </lineage>
</organism>
<dbReference type="EMBL" id="JAMKFB020000705">
    <property type="protein sequence ID" value="KAL0148390.1"/>
    <property type="molecule type" value="Genomic_DNA"/>
</dbReference>
<keyword evidence="3" id="KW-1185">Reference proteome</keyword>
<dbReference type="Pfam" id="PF00078">
    <property type="entry name" value="RVT_1"/>
    <property type="match status" value="1"/>
</dbReference>
<dbReference type="InterPro" id="IPR000477">
    <property type="entry name" value="RT_dom"/>
</dbReference>
<dbReference type="CDD" id="cd01650">
    <property type="entry name" value="RT_nLTR_like"/>
    <property type="match status" value="1"/>
</dbReference>
<dbReference type="PROSITE" id="PS50878">
    <property type="entry name" value="RT_POL"/>
    <property type="match status" value="1"/>
</dbReference>
<evidence type="ECO:0000313" key="2">
    <source>
        <dbReference type="EMBL" id="KAL0148390.1"/>
    </source>
</evidence>
<protein>
    <recommendedName>
        <fullName evidence="1">Reverse transcriptase domain-containing protein</fullName>
    </recommendedName>
</protein>
<dbReference type="PANTHER" id="PTHR47027">
    <property type="entry name" value="REVERSE TRANSCRIPTASE DOMAIN-CONTAINING PROTEIN"/>
    <property type="match status" value="1"/>
</dbReference>